<dbReference type="AlphaFoldDB" id="A0A8S0QX44"/>
<evidence type="ECO:0000313" key="2">
    <source>
        <dbReference type="Proteomes" id="UP000594638"/>
    </source>
</evidence>
<comment type="caution">
    <text evidence="1">The sequence shown here is derived from an EMBL/GenBank/DDBJ whole genome shotgun (WGS) entry which is preliminary data.</text>
</comment>
<keyword evidence="2" id="KW-1185">Reference proteome</keyword>
<dbReference type="EMBL" id="CACTIH010001979">
    <property type="protein sequence ID" value="CAA2970577.1"/>
    <property type="molecule type" value="Genomic_DNA"/>
</dbReference>
<protein>
    <submittedName>
        <fullName evidence="1">Uncharacterized protein</fullName>
    </submittedName>
</protein>
<gene>
    <name evidence="1" type="ORF">OLEA9_A051945</name>
</gene>
<dbReference type="Proteomes" id="UP000594638">
    <property type="component" value="Unassembled WGS sequence"/>
</dbReference>
<name>A0A8S0QX44_OLEEU</name>
<organism evidence="1 2">
    <name type="scientific">Olea europaea subsp. europaea</name>
    <dbReference type="NCBI Taxonomy" id="158383"/>
    <lineage>
        <taxon>Eukaryota</taxon>
        <taxon>Viridiplantae</taxon>
        <taxon>Streptophyta</taxon>
        <taxon>Embryophyta</taxon>
        <taxon>Tracheophyta</taxon>
        <taxon>Spermatophyta</taxon>
        <taxon>Magnoliopsida</taxon>
        <taxon>eudicotyledons</taxon>
        <taxon>Gunneridae</taxon>
        <taxon>Pentapetalae</taxon>
        <taxon>asterids</taxon>
        <taxon>lamiids</taxon>
        <taxon>Lamiales</taxon>
        <taxon>Oleaceae</taxon>
        <taxon>Oleeae</taxon>
        <taxon>Olea</taxon>
    </lineage>
</organism>
<proteinExistence type="predicted"/>
<dbReference type="Gramene" id="OE9A051945T1">
    <property type="protein sequence ID" value="OE9A051945C1"/>
    <property type="gene ID" value="OE9A051945"/>
</dbReference>
<evidence type="ECO:0000313" key="1">
    <source>
        <dbReference type="EMBL" id="CAA2970577.1"/>
    </source>
</evidence>
<reference evidence="1 2" key="1">
    <citation type="submission" date="2019-12" db="EMBL/GenBank/DDBJ databases">
        <authorList>
            <person name="Alioto T."/>
            <person name="Alioto T."/>
            <person name="Gomez Garrido J."/>
        </authorList>
    </citation>
    <scope>NUCLEOTIDE SEQUENCE [LARGE SCALE GENOMIC DNA]</scope>
</reference>
<feature type="non-terminal residue" evidence="1">
    <location>
        <position position="1"/>
    </location>
</feature>
<sequence length="126" mass="13791">ATRLSFLFPGGDIRIYERVPLQLLIEVVHADLPLMEGLSEVAGSRAFYWEMALMFARTTANSLASLAASLGLLLEAPLQWRTAIATGNGSWAIGVLCEDASLLRRSLVCLGAISSFVELRLHFLDR</sequence>
<accession>A0A8S0QX44</accession>